<keyword evidence="1" id="KW-1133">Transmembrane helix</keyword>
<evidence type="ECO:0000256" key="1">
    <source>
        <dbReference type="SAM" id="Phobius"/>
    </source>
</evidence>
<gene>
    <name evidence="2" type="ORF">FSB_LOCUS45484</name>
</gene>
<organism evidence="2">
    <name type="scientific">Fagus sylvatica</name>
    <name type="common">Beechnut</name>
    <dbReference type="NCBI Taxonomy" id="28930"/>
    <lineage>
        <taxon>Eukaryota</taxon>
        <taxon>Viridiplantae</taxon>
        <taxon>Streptophyta</taxon>
        <taxon>Embryophyta</taxon>
        <taxon>Tracheophyta</taxon>
        <taxon>Spermatophyta</taxon>
        <taxon>Magnoliopsida</taxon>
        <taxon>eudicotyledons</taxon>
        <taxon>Gunneridae</taxon>
        <taxon>Pentapetalae</taxon>
        <taxon>rosids</taxon>
        <taxon>fabids</taxon>
        <taxon>Fagales</taxon>
        <taxon>Fagaceae</taxon>
        <taxon>Fagus</taxon>
    </lineage>
</organism>
<feature type="transmembrane region" description="Helical" evidence="1">
    <location>
        <begin position="152"/>
        <end position="173"/>
    </location>
</feature>
<dbReference type="EMBL" id="OIVN01004465">
    <property type="protein sequence ID" value="SPD17602.1"/>
    <property type="molecule type" value="Genomic_DNA"/>
</dbReference>
<reference evidence="2" key="1">
    <citation type="submission" date="2018-02" db="EMBL/GenBank/DDBJ databases">
        <authorList>
            <person name="Cohen D.B."/>
            <person name="Kent A.D."/>
        </authorList>
    </citation>
    <scope>NUCLEOTIDE SEQUENCE</scope>
</reference>
<keyword evidence="1" id="KW-0812">Transmembrane</keyword>
<name>A0A2N9HYW4_FAGSY</name>
<dbReference type="AlphaFoldDB" id="A0A2N9HYW4"/>
<evidence type="ECO:0000313" key="2">
    <source>
        <dbReference type="EMBL" id="SPD17602.1"/>
    </source>
</evidence>
<keyword evidence="1" id="KW-0472">Membrane</keyword>
<proteinExistence type="predicted"/>
<accession>A0A2N9HYW4</accession>
<sequence length="440" mass="49918">MPEQKLCANEGGRASSIERRARLKRHHVHVAHDDAVRAVQLPRGSLILPRQPPSESSSVFTHVPFFDPIFEGSFEGLPELKMGQAAYRQKALNVYFPMIPVKRGKLPVNRELHVVARVVIFPTHPGPHVNLQRVGKTLRAKAAVREKNARNLWLIFPCFLSVFACVFDLAPDVGFRRTWYRRKACTTLSCKVSELWETELGAERYDPANRGRRGVFGLLEGIFLVRIPARPEKVMMIREFHTVHEYVFFPTCPGSQINLLRARKTLRTSATTSPEKLWKFQHNLISSTCFHMRGRHSSRCRILAILVSLESLCYILSKGGGQFDQLWTGQTSQTSVKLGQPRSNLVDIVQTPRNVSRVAFRGFSGIVGPSRVRNGLVNPWSNLVNLGQTWSNLVKFGQTLGNVFRTFFLGVFDVASPRRIRPARFGLSRFACRHPRKSWG</sequence>
<protein>
    <submittedName>
        <fullName evidence="2">Uncharacterized protein</fullName>
    </submittedName>
</protein>